<proteinExistence type="inferred from homology"/>
<evidence type="ECO:0000256" key="2">
    <source>
        <dbReference type="ARBA" id="ARBA00009773"/>
    </source>
</evidence>
<feature type="transmembrane region" description="Helical" evidence="6">
    <location>
        <begin position="153"/>
        <end position="176"/>
    </location>
</feature>
<accession>C6LAK1</accession>
<evidence type="ECO:0000256" key="1">
    <source>
        <dbReference type="ARBA" id="ARBA00004141"/>
    </source>
</evidence>
<comment type="subcellular location">
    <subcellularLocation>
        <location evidence="1">Membrane</location>
        <topology evidence="1">Multi-pass membrane protein</topology>
    </subcellularLocation>
</comment>
<dbReference type="NCBIfam" id="TIGR02872">
    <property type="entry name" value="spore_ytvI"/>
    <property type="match status" value="1"/>
</dbReference>
<dbReference type="eggNOG" id="COG0628">
    <property type="taxonomic scope" value="Bacteria"/>
</dbReference>
<dbReference type="GO" id="GO:0016020">
    <property type="term" value="C:membrane"/>
    <property type="evidence" value="ECO:0007669"/>
    <property type="project" value="UniProtKB-SubCell"/>
</dbReference>
<dbReference type="InterPro" id="IPR014227">
    <property type="entry name" value="YtvI-like"/>
</dbReference>
<feature type="transmembrane region" description="Helical" evidence="6">
    <location>
        <begin position="60"/>
        <end position="81"/>
    </location>
</feature>
<evidence type="ECO:0000256" key="3">
    <source>
        <dbReference type="ARBA" id="ARBA00022692"/>
    </source>
</evidence>
<feature type="transmembrane region" description="Helical" evidence="6">
    <location>
        <begin position="272"/>
        <end position="292"/>
    </location>
</feature>
<keyword evidence="5 6" id="KW-0472">Membrane</keyword>
<organism evidence="7 8">
    <name type="scientific">Marvinbryantia formatexigens DSM 14469</name>
    <dbReference type="NCBI Taxonomy" id="478749"/>
    <lineage>
        <taxon>Bacteria</taxon>
        <taxon>Bacillati</taxon>
        <taxon>Bacillota</taxon>
        <taxon>Clostridia</taxon>
        <taxon>Lachnospirales</taxon>
        <taxon>Lachnospiraceae</taxon>
        <taxon>Marvinbryantia</taxon>
    </lineage>
</organism>
<comment type="similarity">
    <text evidence="2">Belongs to the autoinducer-2 exporter (AI-2E) (TC 2.A.86) family.</text>
</comment>
<name>C6LAK1_9FIRM</name>
<evidence type="ECO:0000313" key="7">
    <source>
        <dbReference type="EMBL" id="EET62609.1"/>
    </source>
</evidence>
<evidence type="ECO:0000256" key="6">
    <source>
        <dbReference type="SAM" id="Phobius"/>
    </source>
</evidence>
<dbReference type="PANTHER" id="PTHR21716:SF68">
    <property type="entry name" value="TRANSPORT PROTEIN YTVI-RELATED"/>
    <property type="match status" value="1"/>
</dbReference>
<evidence type="ECO:0000256" key="4">
    <source>
        <dbReference type="ARBA" id="ARBA00022989"/>
    </source>
</evidence>
<dbReference type="Pfam" id="PF01594">
    <property type="entry name" value="AI-2E_transport"/>
    <property type="match status" value="1"/>
</dbReference>
<keyword evidence="4 6" id="KW-1133">Transmembrane helix</keyword>
<feature type="transmembrane region" description="Helical" evidence="6">
    <location>
        <begin position="238"/>
        <end position="260"/>
    </location>
</feature>
<keyword evidence="8" id="KW-1185">Reference proteome</keyword>
<protein>
    <submittedName>
        <fullName evidence="7">Sporulation integral membrane protein YtvI</fullName>
    </submittedName>
</protein>
<dbReference type="InterPro" id="IPR002549">
    <property type="entry name" value="AI-2E-like"/>
</dbReference>
<dbReference type="PANTHER" id="PTHR21716">
    <property type="entry name" value="TRANSMEMBRANE PROTEIN"/>
    <property type="match status" value="1"/>
</dbReference>
<dbReference type="AlphaFoldDB" id="C6LAK1"/>
<evidence type="ECO:0000313" key="8">
    <source>
        <dbReference type="Proteomes" id="UP000005561"/>
    </source>
</evidence>
<feature type="transmembrane region" description="Helical" evidence="6">
    <location>
        <begin position="213"/>
        <end position="232"/>
    </location>
</feature>
<gene>
    <name evidence="7" type="primary">ytvI</name>
    <name evidence="7" type="ORF">BRYFOR_05644</name>
</gene>
<evidence type="ECO:0000256" key="5">
    <source>
        <dbReference type="ARBA" id="ARBA00023136"/>
    </source>
</evidence>
<dbReference type="GO" id="GO:0055085">
    <property type="term" value="P:transmembrane transport"/>
    <property type="evidence" value="ECO:0007669"/>
    <property type="project" value="TreeGrafter"/>
</dbReference>
<sequence length="348" mass="38592">MSMHKPYKDAIKLTGIAIAVFLGMKYILPVAIPFFIAWVLVRFLMPGAVFLEEKLHLKKVLAGGILLVLLTGAAGIALYLLGSTLIRQVCNLAANFDIYMQKAENLLKVCCSAVEKNTGIHAQAVENFIYDNMLVVEQRLQTYAVPDVLKNSISYLMSMLEWLGVVLIVFVSYMLILKDYEKLGEVLKKYGIYERTRKINAAMMSLGGAWLRAQLLIILTVTIICVAGLALLGYPYALLLGIVIGLLDALPFIGTGTILVPWGVIQMFTGKFWLGVCLIVLFLIINTLREFLEPKLIGDRMGIYPIAMVAAVYVGICVYGVAGVVLGPISLMLIIEIFREMREEKDMK</sequence>
<reference evidence="7" key="1">
    <citation type="submission" date="2009-07" db="EMBL/GenBank/DDBJ databases">
        <authorList>
            <person name="Weinstock G."/>
            <person name="Sodergren E."/>
            <person name="Clifton S."/>
            <person name="Fulton L."/>
            <person name="Fulton B."/>
            <person name="Courtney L."/>
            <person name="Fronick C."/>
            <person name="Harrison M."/>
            <person name="Strong C."/>
            <person name="Farmer C."/>
            <person name="Delahaunty K."/>
            <person name="Markovic C."/>
            <person name="Hall O."/>
            <person name="Minx P."/>
            <person name="Tomlinson C."/>
            <person name="Mitreva M."/>
            <person name="Nelson J."/>
            <person name="Hou S."/>
            <person name="Wollam A."/>
            <person name="Pepin K.H."/>
            <person name="Johnson M."/>
            <person name="Bhonagiri V."/>
            <person name="Nash W.E."/>
            <person name="Warren W."/>
            <person name="Chinwalla A."/>
            <person name="Mardis E.R."/>
            <person name="Wilson R.K."/>
        </authorList>
    </citation>
    <scope>NUCLEOTIDE SEQUENCE [LARGE SCALE GENOMIC DNA]</scope>
    <source>
        <strain evidence="7">DSM 14469</strain>
    </source>
</reference>
<dbReference type="Proteomes" id="UP000005561">
    <property type="component" value="Unassembled WGS sequence"/>
</dbReference>
<feature type="transmembrane region" description="Helical" evidence="6">
    <location>
        <begin position="312"/>
        <end position="338"/>
    </location>
</feature>
<feature type="transmembrane region" description="Helical" evidence="6">
    <location>
        <begin position="10"/>
        <end position="28"/>
    </location>
</feature>
<dbReference type="EMBL" id="ACCL02000002">
    <property type="protein sequence ID" value="EET62609.1"/>
    <property type="molecule type" value="Genomic_DNA"/>
</dbReference>
<dbReference type="STRING" id="168384.SAMN05660368_02886"/>
<keyword evidence="3 6" id="KW-0812">Transmembrane</keyword>
<comment type="caution">
    <text evidence="7">The sequence shown here is derived from an EMBL/GenBank/DDBJ whole genome shotgun (WGS) entry which is preliminary data.</text>
</comment>